<evidence type="ECO:0000256" key="1">
    <source>
        <dbReference type="SAM" id="MobiDB-lite"/>
    </source>
</evidence>
<name>A0A7J5YHW1_DISMA</name>
<protein>
    <submittedName>
        <fullName evidence="2">Uncharacterized protein</fullName>
    </submittedName>
</protein>
<proteinExistence type="predicted"/>
<evidence type="ECO:0000313" key="3">
    <source>
        <dbReference type="Proteomes" id="UP000518266"/>
    </source>
</evidence>
<feature type="compositionally biased region" description="Basic and acidic residues" evidence="1">
    <location>
        <begin position="42"/>
        <end position="64"/>
    </location>
</feature>
<dbReference type="AlphaFoldDB" id="A0A7J5YHW1"/>
<dbReference type="EMBL" id="JAAKFY010000012">
    <property type="protein sequence ID" value="KAF3848753.1"/>
    <property type="molecule type" value="Genomic_DNA"/>
</dbReference>
<dbReference type="Proteomes" id="UP000518266">
    <property type="component" value="Unassembled WGS sequence"/>
</dbReference>
<feature type="region of interest" description="Disordered" evidence="1">
    <location>
        <begin position="30"/>
        <end position="109"/>
    </location>
</feature>
<keyword evidence="3" id="KW-1185">Reference proteome</keyword>
<evidence type="ECO:0000313" key="2">
    <source>
        <dbReference type="EMBL" id="KAF3848753.1"/>
    </source>
</evidence>
<organism evidence="2 3">
    <name type="scientific">Dissostichus mawsoni</name>
    <name type="common">Antarctic cod</name>
    <dbReference type="NCBI Taxonomy" id="36200"/>
    <lineage>
        <taxon>Eukaryota</taxon>
        <taxon>Metazoa</taxon>
        <taxon>Chordata</taxon>
        <taxon>Craniata</taxon>
        <taxon>Vertebrata</taxon>
        <taxon>Euteleostomi</taxon>
        <taxon>Actinopterygii</taxon>
        <taxon>Neopterygii</taxon>
        <taxon>Teleostei</taxon>
        <taxon>Neoteleostei</taxon>
        <taxon>Acanthomorphata</taxon>
        <taxon>Eupercaria</taxon>
        <taxon>Perciformes</taxon>
        <taxon>Notothenioidei</taxon>
        <taxon>Nototheniidae</taxon>
        <taxon>Dissostichus</taxon>
    </lineage>
</organism>
<comment type="caution">
    <text evidence="2">The sequence shown here is derived from an EMBL/GenBank/DDBJ whole genome shotgun (WGS) entry which is preliminary data.</text>
</comment>
<feature type="compositionally biased region" description="Basic and acidic residues" evidence="1">
    <location>
        <begin position="78"/>
        <end position="109"/>
    </location>
</feature>
<accession>A0A7J5YHW1</accession>
<sequence>MCSVCFQWTTWLQNNDISAPTHCSGAAIRAAESQQGRPHLTPRSEGEERGRKSADSRRKEKRSDCLPGGAGDWLATAGERKENTAAGKEERGEEERIEGKRTEEKRTNQ</sequence>
<gene>
    <name evidence="2" type="ORF">F7725_015250</name>
</gene>
<reference evidence="2 3" key="1">
    <citation type="submission" date="2020-03" db="EMBL/GenBank/DDBJ databases">
        <title>Dissostichus mawsoni Genome sequencing and assembly.</title>
        <authorList>
            <person name="Park H."/>
        </authorList>
    </citation>
    <scope>NUCLEOTIDE SEQUENCE [LARGE SCALE GENOMIC DNA]</scope>
    <source>
        <strain evidence="2">DM0001</strain>
        <tissue evidence="2">Muscle</tissue>
    </source>
</reference>